<evidence type="ECO:0000313" key="7">
    <source>
        <dbReference type="Proteomes" id="UP000085678"/>
    </source>
</evidence>
<dbReference type="GO" id="GO:1990904">
    <property type="term" value="C:ribonucleoprotein complex"/>
    <property type="evidence" value="ECO:0007669"/>
    <property type="project" value="UniProtKB-KW"/>
</dbReference>
<dbReference type="GeneID" id="106154977"/>
<evidence type="ECO:0000256" key="1">
    <source>
        <dbReference type="ARBA" id="ARBA00010605"/>
    </source>
</evidence>
<dbReference type="InterPro" id="IPR000244">
    <property type="entry name" value="Ribosomal_bL9"/>
</dbReference>
<evidence type="ECO:0000256" key="3">
    <source>
        <dbReference type="ARBA" id="ARBA00023274"/>
    </source>
</evidence>
<dbReference type="GO" id="GO:0006412">
    <property type="term" value="P:translation"/>
    <property type="evidence" value="ECO:0007669"/>
    <property type="project" value="InterPro"/>
</dbReference>
<dbReference type="STRING" id="7574.A0A1S3HG22"/>
<keyword evidence="2" id="KW-0689">Ribosomal protein</keyword>
<name>A0A1S3HG22_LINAN</name>
<dbReference type="PANTHER" id="PTHR21368">
    <property type="entry name" value="50S RIBOSOMAL PROTEIN L9"/>
    <property type="match status" value="1"/>
</dbReference>
<comment type="similarity">
    <text evidence="1">Belongs to the bacterial ribosomal protein bL9 family.</text>
</comment>
<dbReference type="GO" id="GO:0003735">
    <property type="term" value="F:structural constituent of ribosome"/>
    <property type="evidence" value="ECO:0007669"/>
    <property type="project" value="InterPro"/>
</dbReference>
<dbReference type="Gene3D" id="3.40.5.10">
    <property type="entry name" value="Ribosomal protein L9, N-terminal domain"/>
    <property type="match status" value="1"/>
</dbReference>
<dbReference type="SUPFAM" id="SSF55658">
    <property type="entry name" value="L9 N-domain-like"/>
    <property type="match status" value="1"/>
</dbReference>
<feature type="domain" description="Ribosomal protein L9" evidence="6">
    <location>
        <begin position="111"/>
        <end position="155"/>
    </location>
</feature>
<dbReference type="RefSeq" id="XP_013385005.1">
    <property type="nucleotide sequence ID" value="XM_013529551.1"/>
</dbReference>
<dbReference type="GO" id="GO:0005840">
    <property type="term" value="C:ribosome"/>
    <property type="evidence" value="ECO:0007669"/>
    <property type="project" value="UniProtKB-KW"/>
</dbReference>
<dbReference type="RefSeq" id="XP_013385007.1">
    <property type="nucleotide sequence ID" value="XM_013529553.1"/>
</dbReference>
<dbReference type="Proteomes" id="UP000085678">
    <property type="component" value="Unplaced"/>
</dbReference>
<evidence type="ECO:0000256" key="5">
    <source>
        <dbReference type="ARBA" id="ARBA00035381"/>
    </source>
</evidence>
<dbReference type="InterPro" id="IPR020070">
    <property type="entry name" value="Ribosomal_bL9_N"/>
</dbReference>
<reference evidence="8 9" key="1">
    <citation type="submission" date="2025-04" db="UniProtKB">
        <authorList>
            <consortium name="RefSeq"/>
        </authorList>
    </citation>
    <scope>IDENTIFICATION</scope>
    <source>
        <tissue evidence="8 9">Gonads</tissue>
    </source>
</reference>
<evidence type="ECO:0000256" key="2">
    <source>
        <dbReference type="ARBA" id="ARBA00022980"/>
    </source>
</evidence>
<evidence type="ECO:0000259" key="6">
    <source>
        <dbReference type="Pfam" id="PF01281"/>
    </source>
</evidence>
<proteinExistence type="inferred from homology"/>
<keyword evidence="3" id="KW-0687">Ribonucleoprotein</keyword>
<protein>
    <recommendedName>
        <fullName evidence="4">Large ribosomal subunit protein bL9m</fullName>
    </recommendedName>
    <alternativeName>
        <fullName evidence="5">39S ribosomal protein L9, mitochondrial</fullName>
    </alternativeName>
</protein>
<evidence type="ECO:0000313" key="8">
    <source>
        <dbReference type="RefSeq" id="XP_013385005.1"/>
    </source>
</evidence>
<evidence type="ECO:0000256" key="4">
    <source>
        <dbReference type="ARBA" id="ARBA00035194"/>
    </source>
</evidence>
<gene>
    <name evidence="8 9" type="primary">LOC106154977</name>
</gene>
<dbReference type="AlphaFoldDB" id="A0A1S3HG22"/>
<sequence length="375" mass="43671">MRGLVACRLCSPLFKDIQSLFVTQMKKQSSSSKVNELKSNYLEKLQEKGLGQPSASYVLKRRYPMRLVKKGSVPFFKKKNYVYEEVDKKKMEKNMGKDAKTAPVMEKEPPMPVILTRDVLGLGVKGDLVFMKKNMARLYLLPVGIAVYSTPENRALYPVQTEPEPDPEAEMLRFKTLSTEKMTEFLRKMNLYIPMSAHNDWTLTTKHVRIAFRWHSVVVPEENIQLPAVAITGPNTELQPFDIAVKVKEDIIVNVRSFIQPWYNDKEEYSQEIEAIKELKQKYPPYLKASPEVMELQRERQEKDHTFRHLLHCSPSIFVKEACELALKKHFAELQGKDFKEEPSFKFKIFLERKDHPKWRKVVMSKVMNLPAESL</sequence>
<evidence type="ECO:0000313" key="9">
    <source>
        <dbReference type="RefSeq" id="XP_013385007.1"/>
    </source>
</evidence>
<dbReference type="InterPro" id="IPR009027">
    <property type="entry name" value="Ribosomal_bL9/RNase_H1_N"/>
</dbReference>
<dbReference type="KEGG" id="lak:106154977"/>
<dbReference type="Pfam" id="PF01281">
    <property type="entry name" value="Ribosomal_L9_N"/>
    <property type="match status" value="1"/>
</dbReference>
<organism evidence="7 8">
    <name type="scientific">Lingula anatina</name>
    <name type="common">Brachiopod</name>
    <name type="synonym">Lingula unguis</name>
    <dbReference type="NCBI Taxonomy" id="7574"/>
    <lineage>
        <taxon>Eukaryota</taxon>
        <taxon>Metazoa</taxon>
        <taxon>Spiralia</taxon>
        <taxon>Lophotrochozoa</taxon>
        <taxon>Brachiopoda</taxon>
        <taxon>Linguliformea</taxon>
        <taxon>Lingulata</taxon>
        <taxon>Lingulida</taxon>
        <taxon>Linguloidea</taxon>
        <taxon>Lingulidae</taxon>
        <taxon>Lingula</taxon>
    </lineage>
</organism>
<accession>A0A1S3HG22</accession>
<keyword evidence="7" id="KW-1185">Reference proteome</keyword>
<dbReference type="OrthoDB" id="5555409at2759"/>
<dbReference type="InterPro" id="IPR036935">
    <property type="entry name" value="Ribosomal_bL9_N_sf"/>
</dbReference>